<dbReference type="SMART" id="SM00382">
    <property type="entry name" value="AAA"/>
    <property type="match status" value="1"/>
</dbReference>
<keyword evidence="3" id="KW-1003">Cell membrane</keyword>
<keyword evidence="8 9" id="KW-0472">Membrane</keyword>
<dbReference type="GO" id="GO:0005886">
    <property type="term" value="C:plasma membrane"/>
    <property type="evidence" value="ECO:0007669"/>
    <property type="project" value="UniProtKB-SubCell"/>
</dbReference>
<dbReference type="EMBL" id="LVEA01000001">
    <property type="protein sequence ID" value="KYL05523.1"/>
    <property type="molecule type" value="Genomic_DNA"/>
</dbReference>
<dbReference type="AlphaFoldDB" id="A0A162JCD1"/>
<feature type="transmembrane region" description="Helical" evidence="9">
    <location>
        <begin position="276"/>
        <end position="300"/>
    </location>
</feature>
<keyword evidence="5" id="KW-0547">Nucleotide-binding</keyword>
<dbReference type="KEGG" id="fnf:BSQ88_05035"/>
<dbReference type="InterPro" id="IPR039421">
    <property type="entry name" value="Type_1_exporter"/>
</dbReference>
<feature type="domain" description="ABC transmembrane type-1" evidence="11">
    <location>
        <begin position="19"/>
        <end position="299"/>
    </location>
</feature>
<dbReference type="InterPro" id="IPR003593">
    <property type="entry name" value="AAA+_ATPase"/>
</dbReference>
<feature type="domain" description="ABC transporter" evidence="10">
    <location>
        <begin position="360"/>
        <end position="595"/>
    </location>
</feature>
<evidence type="ECO:0000256" key="7">
    <source>
        <dbReference type="ARBA" id="ARBA00022989"/>
    </source>
</evidence>
<evidence type="ECO:0000259" key="10">
    <source>
        <dbReference type="PROSITE" id="PS50893"/>
    </source>
</evidence>
<name>A0A162JCD1_9FUSO</name>
<dbReference type="Pfam" id="PF00005">
    <property type="entry name" value="ABC_tran"/>
    <property type="match status" value="1"/>
</dbReference>
<dbReference type="Gene3D" id="1.20.1560.10">
    <property type="entry name" value="ABC transporter type 1, transmembrane domain"/>
    <property type="match status" value="1"/>
</dbReference>
<comment type="caution">
    <text evidence="12">The sequence shown here is derived from an EMBL/GenBank/DDBJ whole genome shotgun (WGS) entry which is preliminary data.</text>
</comment>
<dbReference type="PANTHER" id="PTHR24221:SF614">
    <property type="entry name" value="GLUTATHIONE_L-CYSTEINE TRANSPORT SYSTEM ATP-BINDING_PERMEASE PROTEIN CYDC"/>
    <property type="match status" value="1"/>
</dbReference>
<dbReference type="InterPro" id="IPR036640">
    <property type="entry name" value="ABC1_TM_sf"/>
</dbReference>
<feature type="transmembrane region" description="Helical" evidence="9">
    <location>
        <begin position="52"/>
        <end position="71"/>
    </location>
</feature>
<evidence type="ECO:0000256" key="2">
    <source>
        <dbReference type="ARBA" id="ARBA00022448"/>
    </source>
</evidence>
<evidence type="ECO:0000259" key="11">
    <source>
        <dbReference type="PROSITE" id="PS50929"/>
    </source>
</evidence>
<gene>
    <name evidence="12" type="ORF">A2J07_01945</name>
</gene>
<dbReference type="Gene3D" id="3.40.50.300">
    <property type="entry name" value="P-loop containing nucleotide triphosphate hydrolases"/>
    <property type="match status" value="1"/>
</dbReference>
<evidence type="ECO:0000256" key="8">
    <source>
        <dbReference type="ARBA" id="ARBA00023136"/>
    </source>
</evidence>
<keyword evidence="7 9" id="KW-1133">Transmembrane helix</keyword>
<dbReference type="InterPro" id="IPR011527">
    <property type="entry name" value="ABC1_TM_dom"/>
</dbReference>
<dbReference type="RefSeq" id="WP_005959575.1">
    <property type="nucleotide sequence ID" value="NZ_CAXOUM010000027.1"/>
</dbReference>
<feature type="transmembrane region" description="Helical" evidence="9">
    <location>
        <begin position="135"/>
        <end position="156"/>
    </location>
</feature>
<keyword evidence="2" id="KW-0813">Transport</keyword>
<evidence type="ECO:0000256" key="4">
    <source>
        <dbReference type="ARBA" id="ARBA00022692"/>
    </source>
</evidence>
<proteinExistence type="predicted"/>
<dbReference type="PANTHER" id="PTHR24221">
    <property type="entry name" value="ATP-BINDING CASSETTE SUB-FAMILY B"/>
    <property type="match status" value="1"/>
</dbReference>
<evidence type="ECO:0000256" key="9">
    <source>
        <dbReference type="SAM" id="Phobius"/>
    </source>
</evidence>
<dbReference type="SUPFAM" id="SSF52540">
    <property type="entry name" value="P-loop containing nucleoside triphosphate hydrolases"/>
    <property type="match status" value="1"/>
</dbReference>
<feature type="transmembrane region" description="Helical" evidence="9">
    <location>
        <begin position="21"/>
        <end position="46"/>
    </location>
</feature>
<comment type="subcellular location">
    <subcellularLocation>
        <location evidence="1">Cell membrane</location>
        <topology evidence="1">Multi-pass membrane protein</topology>
    </subcellularLocation>
</comment>
<dbReference type="eggNOG" id="COG4988">
    <property type="taxonomic scope" value="Bacteria"/>
</dbReference>
<evidence type="ECO:0000313" key="12">
    <source>
        <dbReference type="EMBL" id="KYL05523.1"/>
    </source>
</evidence>
<dbReference type="PROSITE" id="PS50929">
    <property type="entry name" value="ABC_TM1F"/>
    <property type="match status" value="1"/>
</dbReference>
<dbReference type="PROSITE" id="PS50893">
    <property type="entry name" value="ABC_TRANSPORTER_2"/>
    <property type="match status" value="1"/>
</dbReference>
<evidence type="ECO:0000256" key="6">
    <source>
        <dbReference type="ARBA" id="ARBA00022840"/>
    </source>
</evidence>
<reference evidence="12 13" key="1">
    <citation type="submission" date="2016-03" db="EMBL/GenBank/DDBJ databases">
        <title>Comparative genomics of human isolates of Fusobacterium necrophorum.</title>
        <authorList>
            <person name="Jensen A."/>
            <person name="Bank S."/>
            <person name="Andersen P.S."/>
            <person name="Kristensen L.H."/>
            <person name="Prag J."/>
        </authorList>
    </citation>
    <scope>NUCLEOTIDE SEQUENCE [LARGE SCALE GENOMIC DNA]</scope>
    <source>
        <strain evidence="12 13">LS_1264</strain>
    </source>
</reference>
<dbReference type="Proteomes" id="UP000075816">
    <property type="component" value="Unassembled WGS sequence"/>
</dbReference>
<dbReference type="InterPro" id="IPR003439">
    <property type="entry name" value="ABC_transporter-like_ATP-bd"/>
</dbReference>
<dbReference type="InterPro" id="IPR027417">
    <property type="entry name" value="P-loop_NTPase"/>
</dbReference>
<dbReference type="GO" id="GO:0140359">
    <property type="term" value="F:ABC-type transporter activity"/>
    <property type="evidence" value="ECO:0007669"/>
    <property type="project" value="InterPro"/>
</dbReference>
<keyword evidence="6 12" id="KW-0067">ATP-binding</keyword>
<accession>A0A162JCD1</accession>
<evidence type="ECO:0000313" key="13">
    <source>
        <dbReference type="Proteomes" id="UP000075816"/>
    </source>
</evidence>
<evidence type="ECO:0000256" key="1">
    <source>
        <dbReference type="ARBA" id="ARBA00004651"/>
    </source>
</evidence>
<dbReference type="GO" id="GO:0034040">
    <property type="term" value="F:ATPase-coupled lipid transmembrane transporter activity"/>
    <property type="evidence" value="ECO:0007669"/>
    <property type="project" value="TreeGrafter"/>
</dbReference>
<feature type="transmembrane region" description="Helical" evidence="9">
    <location>
        <begin position="162"/>
        <end position="182"/>
    </location>
</feature>
<evidence type="ECO:0000256" key="5">
    <source>
        <dbReference type="ARBA" id="ARBA00022741"/>
    </source>
</evidence>
<organism evidence="12 13">
    <name type="scientific">Fusobacterium necrophorum subsp. funduliforme</name>
    <dbReference type="NCBI Taxonomy" id="143387"/>
    <lineage>
        <taxon>Bacteria</taxon>
        <taxon>Fusobacteriati</taxon>
        <taxon>Fusobacteriota</taxon>
        <taxon>Fusobacteriia</taxon>
        <taxon>Fusobacteriales</taxon>
        <taxon>Fusobacteriaceae</taxon>
        <taxon>Fusobacterium</taxon>
    </lineage>
</organism>
<dbReference type="GO" id="GO:0016887">
    <property type="term" value="F:ATP hydrolysis activity"/>
    <property type="evidence" value="ECO:0007669"/>
    <property type="project" value="InterPro"/>
</dbReference>
<dbReference type="GO" id="GO:0005524">
    <property type="term" value="F:ATP binding"/>
    <property type="evidence" value="ECO:0007669"/>
    <property type="project" value="UniProtKB-KW"/>
</dbReference>
<sequence>MFINRALIKFAQGTEKKIIQAVLFQLLTTFILSAIALCMSFLIKQLIVNGQIIRITTIVLILIIFSLYLALKILSKINVKIVINAGVSIKDNVRTQIMQQLFLLGPAFVNTMRTGFLTSTFTTRVEWLMNYYTKYMPVVLSAIINAAVFIVFLTYIDLYTGLVALISVLIMLFIPMCFFNMMKEKGKQEWNNHAKYYSECLDGIQGMISLKAFNADKKYVKDIKECGEDYRKSIMEHLRVTIIEGTFLEFFVRVGTAITIAILGWRCAYGYVDEGWLIIAFFSIGATFSPMITLISAWHLGFQGVSGSYSINEFLQIESENIISNQIIPNKRMLRDGLTEYMENGEKGKNLNILEKDFNLLFNGVSFKYPKSEKNAVEEISFELKKGKIIAFIGNSGSGKSTIASLIAGFYRPQKGDIFLNGTKLDNETLGFFHNNISAVWQDNHLFSGTIYENIKMGNWSAGKEEIYRASKDAMIHELIMTLPDKYNTKVDELSSKFSMGERQRIAIARAILKNTPIIIFDEATSSLDRKNEIYIQRMMEGLKEKKAIFIIAHRLSTILMADEICIMEKGRIVERGNHQDLLQSSQIYNELVGGML</sequence>
<dbReference type="SUPFAM" id="SSF90123">
    <property type="entry name" value="ABC transporter transmembrane region"/>
    <property type="match status" value="1"/>
</dbReference>
<dbReference type="Pfam" id="PF00664">
    <property type="entry name" value="ABC_membrane"/>
    <property type="match status" value="1"/>
</dbReference>
<protein>
    <submittedName>
        <fullName evidence="12">ABC transporter ATP-binding protein</fullName>
    </submittedName>
</protein>
<evidence type="ECO:0000256" key="3">
    <source>
        <dbReference type="ARBA" id="ARBA00022475"/>
    </source>
</evidence>
<dbReference type="FunFam" id="3.40.50.300:FF:000221">
    <property type="entry name" value="Multidrug ABC transporter ATP-binding protein"/>
    <property type="match status" value="1"/>
</dbReference>
<keyword evidence="4 9" id="KW-0812">Transmembrane</keyword>